<gene>
    <name evidence="1" type="ORF">RRG08_032138</name>
</gene>
<dbReference type="Proteomes" id="UP001283361">
    <property type="component" value="Unassembled WGS sequence"/>
</dbReference>
<name>A0AAE1DD44_9GAST</name>
<keyword evidence="2" id="KW-1185">Reference proteome</keyword>
<proteinExistence type="predicted"/>
<evidence type="ECO:0000313" key="1">
    <source>
        <dbReference type="EMBL" id="KAK3765013.1"/>
    </source>
</evidence>
<comment type="caution">
    <text evidence="1">The sequence shown here is derived from an EMBL/GenBank/DDBJ whole genome shotgun (WGS) entry which is preliminary data.</text>
</comment>
<dbReference type="AlphaFoldDB" id="A0AAE1DD44"/>
<sequence>MLIPKLLWPLLVYETCSNRVEAIDDKFTRRWLGVLPGLTDMAMYCRKAKLRFPLKSILEEYKCGKARLLSMLEDSEDPVVKTVQPTIKTGRKWKVVKAIDEAKEFLKIKEVIEQTKTDRKGLGSSTAKRDMVIYEIGLNEDSRRVQKAVQQPQQGQWTNWNNALQKSLTWRHFSFFIRSVYDLLPSNANLVRTAKGETTLPKPNALIFTTGGTKSWHGRPVGTINQRKCLLDGCEDWDVSAHLPEWDSHPSIIKETRLRPDIVIHSASTQQLIMLELTVPYENRMEEAHIYKTEKYLNLTNELEDAGYKAVVMPVEVGATGFLGS</sequence>
<dbReference type="EMBL" id="JAWDGP010004361">
    <property type="protein sequence ID" value="KAK3765013.1"/>
    <property type="molecule type" value="Genomic_DNA"/>
</dbReference>
<organism evidence="1 2">
    <name type="scientific">Elysia crispata</name>
    <name type="common">lettuce slug</name>
    <dbReference type="NCBI Taxonomy" id="231223"/>
    <lineage>
        <taxon>Eukaryota</taxon>
        <taxon>Metazoa</taxon>
        <taxon>Spiralia</taxon>
        <taxon>Lophotrochozoa</taxon>
        <taxon>Mollusca</taxon>
        <taxon>Gastropoda</taxon>
        <taxon>Heterobranchia</taxon>
        <taxon>Euthyneura</taxon>
        <taxon>Panpulmonata</taxon>
        <taxon>Sacoglossa</taxon>
        <taxon>Placobranchoidea</taxon>
        <taxon>Plakobranchidae</taxon>
        <taxon>Elysia</taxon>
    </lineage>
</organism>
<accession>A0AAE1DD44</accession>
<protein>
    <submittedName>
        <fullName evidence="1">Uncharacterized protein</fullName>
    </submittedName>
</protein>
<reference evidence="1" key="1">
    <citation type="journal article" date="2023" name="G3 (Bethesda)">
        <title>A reference genome for the long-term kleptoplast-retaining sea slug Elysia crispata morphotype clarki.</title>
        <authorList>
            <person name="Eastman K.E."/>
            <person name="Pendleton A.L."/>
            <person name="Shaikh M.A."/>
            <person name="Suttiyut T."/>
            <person name="Ogas R."/>
            <person name="Tomko P."/>
            <person name="Gavelis G."/>
            <person name="Widhalm J.R."/>
            <person name="Wisecaver J.H."/>
        </authorList>
    </citation>
    <scope>NUCLEOTIDE SEQUENCE</scope>
    <source>
        <strain evidence="1">ECLA1</strain>
    </source>
</reference>
<evidence type="ECO:0000313" key="2">
    <source>
        <dbReference type="Proteomes" id="UP001283361"/>
    </source>
</evidence>